<accession>A0A4R6UCC9</accession>
<keyword evidence="2" id="KW-1185">Reference proteome</keyword>
<dbReference type="OrthoDB" id="8028712at2"/>
<comment type="caution">
    <text evidence="1">The sequence shown here is derived from an EMBL/GenBank/DDBJ whole genome shotgun (WGS) entry which is preliminary data.</text>
</comment>
<proteinExistence type="predicted"/>
<organism evidence="1 2">
    <name type="scientific">Tepidicella xavieri</name>
    <dbReference type="NCBI Taxonomy" id="360241"/>
    <lineage>
        <taxon>Bacteria</taxon>
        <taxon>Pseudomonadati</taxon>
        <taxon>Pseudomonadota</taxon>
        <taxon>Betaproteobacteria</taxon>
        <taxon>Burkholderiales</taxon>
        <taxon>Tepidicella</taxon>
    </lineage>
</organism>
<reference evidence="1 2" key="1">
    <citation type="submission" date="2019-03" db="EMBL/GenBank/DDBJ databases">
        <title>Genomic Encyclopedia of Type Strains, Phase IV (KMG-IV): sequencing the most valuable type-strain genomes for metagenomic binning, comparative biology and taxonomic classification.</title>
        <authorList>
            <person name="Goeker M."/>
        </authorList>
    </citation>
    <scope>NUCLEOTIDE SEQUENCE [LARGE SCALE GENOMIC DNA]</scope>
    <source>
        <strain evidence="1 2">DSM 19605</strain>
    </source>
</reference>
<gene>
    <name evidence="1" type="ORF">DFR43_106119</name>
</gene>
<dbReference type="SUPFAM" id="SSF56112">
    <property type="entry name" value="Protein kinase-like (PK-like)"/>
    <property type="match status" value="1"/>
</dbReference>
<dbReference type="RefSeq" id="WP_133596960.1">
    <property type="nucleotide sequence ID" value="NZ_SNYL01000006.1"/>
</dbReference>
<evidence type="ECO:0000313" key="1">
    <source>
        <dbReference type="EMBL" id="TDQ43546.1"/>
    </source>
</evidence>
<evidence type="ECO:0000313" key="2">
    <source>
        <dbReference type="Proteomes" id="UP000295510"/>
    </source>
</evidence>
<dbReference type="InterPro" id="IPR011009">
    <property type="entry name" value="Kinase-like_dom_sf"/>
</dbReference>
<dbReference type="EMBL" id="SNYL01000006">
    <property type="protein sequence ID" value="TDQ43546.1"/>
    <property type="molecule type" value="Genomic_DNA"/>
</dbReference>
<dbReference type="Proteomes" id="UP000295510">
    <property type="component" value="Unassembled WGS sequence"/>
</dbReference>
<evidence type="ECO:0008006" key="3">
    <source>
        <dbReference type="Google" id="ProtNLM"/>
    </source>
</evidence>
<name>A0A4R6UCC9_9BURK</name>
<sequence>MLSARSLEVIESSAGWRRNRVEHFDLPEGPVVVKGQRPLRGPWAHRVLNGLATLAGVPCLKAVPVHGGHLAQAVEVRRLRDLAAAGVRVPQVLHVAEDYFVMEDLGSDNLVRQMGQGGEAARRAWWRCAQYLLDAHRAGAYFSQCFARNLIVLPQGVGAIDFEDDPLEVMSLTDAQARDWLAFFQSSLWLLDVPHRWIDEQLDALLPQESPEVQRALAVATSRLAWLRHLSNNRKLWGRDGISIRAAALHLHRYRLRHA</sequence>
<dbReference type="AlphaFoldDB" id="A0A4R6UCC9"/>
<protein>
    <recommendedName>
        <fullName evidence="3">tRNA A-37 threonylcarbamoyl transferase component Bud32</fullName>
    </recommendedName>
</protein>